<evidence type="ECO:0000256" key="1">
    <source>
        <dbReference type="ARBA" id="ARBA00005854"/>
    </source>
</evidence>
<dbReference type="PROSITE" id="PS00670">
    <property type="entry name" value="D_2_HYDROXYACID_DH_2"/>
    <property type="match status" value="1"/>
</dbReference>
<dbReference type="GO" id="GO:0003714">
    <property type="term" value="F:transcription corepressor activity"/>
    <property type="evidence" value="ECO:0007669"/>
    <property type="project" value="InterPro"/>
</dbReference>
<dbReference type="Proteomes" id="UP000092578">
    <property type="component" value="Unassembled WGS sequence"/>
</dbReference>
<feature type="domain" description="D-isomer specific 2-hydroxyacid dehydrogenase catalytic" evidence="5">
    <location>
        <begin position="3"/>
        <end position="302"/>
    </location>
</feature>
<dbReference type="Pfam" id="PF02826">
    <property type="entry name" value="2-Hacid_dh_C"/>
    <property type="match status" value="1"/>
</dbReference>
<organism evidence="7 8">
    <name type="scientific">Pseudobacillus wudalianchiensis</name>
    <dbReference type="NCBI Taxonomy" id="1743143"/>
    <lineage>
        <taxon>Bacteria</taxon>
        <taxon>Bacillati</taxon>
        <taxon>Bacillota</taxon>
        <taxon>Bacilli</taxon>
        <taxon>Bacillales</taxon>
        <taxon>Bacillaceae</taxon>
        <taxon>Pseudobacillus</taxon>
    </lineage>
</organism>
<dbReference type="PANTHER" id="PTHR43761">
    <property type="entry name" value="D-ISOMER SPECIFIC 2-HYDROXYACID DEHYDROGENASE FAMILY PROTEIN (AFU_ORTHOLOGUE AFUA_1G13630)"/>
    <property type="match status" value="1"/>
</dbReference>
<evidence type="ECO:0000259" key="6">
    <source>
        <dbReference type="Pfam" id="PF02826"/>
    </source>
</evidence>
<dbReference type="Pfam" id="PF00389">
    <property type="entry name" value="2-Hacid_dh"/>
    <property type="match status" value="1"/>
</dbReference>
<dbReference type="PROSITE" id="PS00671">
    <property type="entry name" value="D_2_HYDROXYACID_DH_3"/>
    <property type="match status" value="1"/>
</dbReference>
<gene>
    <name evidence="7" type="ORF">A8F95_15310</name>
</gene>
<dbReference type="EMBL" id="MAYT01000030">
    <property type="protein sequence ID" value="OCA82168.1"/>
    <property type="molecule type" value="Genomic_DNA"/>
</dbReference>
<dbReference type="AlphaFoldDB" id="A0A1B9AEB0"/>
<dbReference type="InterPro" id="IPR029753">
    <property type="entry name" value="D-isomer_DH_CS"/>
</dbReference>
<dbReference type="FunFam" id="3.40.50.720:FF:000203">
    <property type="entry name" value="D-3-phosphoglycerate dehydrogenase (SerA)"/>
    <property type="match status" value="1"/>
</dbReference>
<dbReference type="GO" id="GO:0016616">
    <property type="term" value="F:oxidoreductase activity, acting on the CH-OH group of donors, NAD or NADP as acceptor"/>
    <property type="evidence" value="ECO:0007669"/>
    <property type="project" value="InterPro"/>
</dbReference>
<evidence type="ECO:0000256" key="3">
    <source>
        <dbReference type="ARBA" id="ARBA00023027"/>
    </source>
</evidence>
<dbReference type="InterPro" id="IPR050418">
    <property type="entry name" value="D-iso_2-hydroxyacid_DH_PdxB"/>
</dbReference>
<dbReference type="Gene3D" id="3.40.50.720">
    <property type="entry name" value="NAD(P)-binding Rossmann-like Domain"/>
    <property type="match status" value="2"/>
</dbReference>
<evidence type="ECO:0000259" key="5">
    <source>
        <dbReference type="Pfam" id="PF00389"/>
    </source>
</evidence>
<evidence type="ECO:0000256" key="4">
    <source>
        <dbReference type="RuleBase" id="RU003719"/>
    </source>
</evidence>
<dbReference type="InterPro" id="IPR036291">
    <property type="entry name" value="NAD(P)-bd_dom_sf"/>
</dbReference>
<keyword evidence="3" id="KW-0520">NAD</keyword>
<proteinExistence type="inferred from homology"/>
<sequence length="303" mass="33753">MEKRIYQQNGFELKVTRSDTLERDSLSYAPYAVGVVAQVGFPCGQDLIEKLHSCKVIAVPGVGYNHIDVEAAARRGISVSNVPDYCVEEVSDHTIALILAMTRRLFAYRQQVRKGKWDPLDTQPIHRFSERTVGLLGFGRIARMVATKLQPFGVRILAFDEYVFDEIFDLYGVTPVSLIELLQLSNILSLHVPLTPETKNLLSYEQLKLMPKGAFIINTCRGGIINETDLQKLIKEGHIAGAGLDVLEKEPPQQGHPLLAMSEVIVTPHASYVSEESLVELRERTTQAIINGIQGHALTHVIK</sequence>
<dbReference type="PANTHER" id="PTHR43761:SF1">
    <property type="entry name" value="D-ISOMER SPECIFIC 2-HYDROXYACID DEHYDROGENASE CATALYTIC DOMAIN-CONTAINING PROTEIN-RELATED"/>
    <property type="match status" value="1"/>
</dbReference>
<keyword evidence="8" id="KW-1185">Reference proteome</keyword>
<comment type="caution">
    <text evidence="7">The sequence shown here is derived from an EMBL/GenBank/DDBJ whole genome shotgun (WGS) entry which is preliminary data.</text>
</comment>
<dbReference type="SUPFAM" id="SSF51735">
    <property type="entry name" value="NAD(P)-binding Rossmann-fold domains"/>
    <property type="match status" value="1"/>
</dbReference>
<dbReference type="InterPro" id="IPR006140">
    <property type="entry name" value="D-isomer_DH_NAD-bd"/>
</dbReference>
<accession>A0A1B9AEB0</accession>
<evidence type="ECO:0008006" key="9">
    <source>
        <dbReference type="Google" id="ProtNLM"/>
    </source>
</evidence>
<feature type="domain" description="D-isomer specific 2-hydroxyacid dehydrogenase NAD-binding" evidence="6">
    <location>
        <begin position="95"/>
        <end position="270"/>
    </location>
</feature>
<evidence type="ECO:0000256" key="2">
    <source>
        <dbReference type="ARBA" id="ARBA00023002"/>
    </source>
</evidence>
<dbReference type="InterPro" id="IPR043322">
    <property type="entry name" value="CtBP"/>
</dbReference>
<dbReference type="CDD" id="cd05299">
    <property type="entry name" value="CtBP_dh"/>
    <property type="match status" value="1"/>
</dbReference>
<name>A0A1B9AEB0_9BACI</name>
<dbReference type="InterPro" id="IPR006139">
    <property type="entry name" value="D-isomer_2_OHA_DH_cat_dom"/>
</dbReference>
<reference evidence="8" key="1">
    <citation type="submission" date="2016-05" db="EMBL/GenBank/DDBJ databases">
        <authorList>
            <person name="Liu B."/>
            <person name="Wang J."/>
            <person name="Zhu Y."/>
            <person name="Liu G."/>
            <person name="Chen Q."/>
            <person name="Chen Z."/>
            <person name="Lan J."/>
            <person name="Che J."/>
            <person name="Ge C."/>
            <person name="Shi H."/>
            <person name="Pan Z."/>
            <person name="Liu X."/>
        </authorList>
    </citation>
    <scope>NUCLEOTIDE SEQUENCE [LARGE SCALE GENOMIC DNA]</scope>
    <source>
        <strain evidence="8">FJAT-27215</strain>
    </source>
</reference>
<keyword evidence="2 4" id="KW-0560">Oxidoreductase</keyword>
<evidence type="ECO:0000313" key="8">
    <source>
        <dbReference type="Proteomes" id="UP000092578"/>
    </source>
</evidence>
<dbReference type="GO" id="GO:0051287">
    <property type="term" value="F:NAD binding"/>
    <property type="evidence" value="ECO:0007669"/>
    <property type="project" value="InterPro"/>
</dbReference>
<evidence type="ECO:0000313" key="7">
    <source>
        <dbReference type="EMBL" id="OCA82168.1"/>
    </source>
</evidence>
<dbReference type="SUPFAM" id="SSF52283">
    <property type="entry name" value="Formate/glycerate dehydrogenase catalytic domain-like"/>
    <property type="match status" value="1"/>
</dbReference>
<comment type="similarity">
    <text evidence="1 4">Belongs to the D-isomer specific 2-hydroxyacid dehydrogenase family.</text>
</comment>
<protein>
    <recommendedName>
        <fullName evidence="9">Hydroxyacid dehydrogenase</fullName>
    </recommendedName>
</protein>